<accession>V9Z2K0</accession>
<protein>
    <submittedName>
        <fullName evidence="1">Uncharacterized protein</fullName>
    </submittedName>
</protein>
<sequence>MELEPVHPNPSLDPGFRLGLDGRCRFRHEGLLVDIHVRALTDQDAPWYREDECGPDDVMVIGTVTECGVELARVEWPSDFGDPYVLREAVERTVSSAADAARAKVAALVERLAAIDRRRPAAS</sequence>
<reference evidence="1" key="1">
    <citation type="submission" date="2013-09" db="EMBL/GenBank/DDBJ databases">
        <title>Complete nucleotide sequence of Streptomyces linear plasmid pFRL3.</title>
        <authorList>
            <person name="Chen Z."/>
            <person name="Fang P."/>
            <person name="Qin Z."/>
        </authorList>
    </citation>
    <scope>NUCLEOTIDE SEQUENCE</scope>
    <source>
        <plasmid evidence="1">pFRL3</plasmid>
    </source>
</reference>
<dbReference type="EMBL" id="KF602048">
    <property type="protein sequence ID" value="AHE38787.1"/>
    <property type="molecule type" value="Genomic_DNA"/>
</dbReference>
<evidence type="ECO:0000313" key="1">
    <source>
        <dbReference type="EMBL" id="AHE38787.1"/>
    </source>
</evidence>
<dbReference type="RefSeq" id="WP_024126169.1">
    <property type="nucleotide sequence ID" value="NC_023283.1"/>
</dbReference>
<organism evidence="1">
    <name type="scientific">Streptomyces sp. FR1</name>
    <dbReference type="NCBI Taxonomy" id="349971"/>
    <lineage>
        <taxon>Bacteria</taxon>
        <taxon>Bacillati</taxon>
        <taxon>Actinomycetota</taxon>
        <taxon>Actinomycetes</taxon>
        <taxon>Kitasatosporales</taxon>
        <taxon>Streptomycetaceae</taxon>
        <taxon>Streptomyces</taxon>
    </lineage>
</organism>
<dbReference type="AlphaFoldDB" id="V9Z2K0"/>
<proteinExistence type="predicted"/>
<name>V9Z2K0_9ACTN</name>
<keyword evidence="1" id="KW-0614">Plasmid</keyword>
<gene>
    <name evidence="1" type="ORF">pFRL3_10c</name>
</gene>
<geneLocation type="plasmid" evidence="1">
    <name>pFRL3</name>
</geneLocation>